<proteinExistence type="predicted"/>
<keyword evidence="1" id="KW-0175">Coiled coil</keyword>
<name>A0A2X3GHN0_9HELI</name>
<evidence type="ECO:0000313" key="3">
    <source>
        <dbReference type="EMBL" id="SQC36459.1"/>
    </source>
</evidence>
<feature type="transmembrane region" description="Helical" evidence="2">
    <location>
        <begin position="203"/>
        <end position="228"/>
    </location>
</feature>
<dbReference type="RefSeq" id="WP_112059289.1">
    <property type="nucleotide sequence ID" value="NZ_UAWL01000031.1"/>
</dbReference>
<evidence type="ECO:0000313" key="4">
    <source>
        <dbReference type="Proteomes" id="UP000250166"/>
    </source>
</evidence>
<protein>
    <submittedName>
        <fullName evidence="3">Uncharacterized protein</fullName>
    </submittedName>
</protein>
<dbReference type="Proteomes" id="UP000250166">
    <property type="component" value="Unassembled WGS sequence"/>
</dbReference>
<keyword evidence="2" id="KW-0812">Transmembrane</keyword>
<evidence type="ECO:0000256" key="2">
    <source>
        <dbReference type="SAM" id="Phobius"/>
    </source>
</evidence>
<sequence>MIISSKEKLLQEIDNMLDLKTHKTIHHIIFLCPNMNANLITHNNQSPQNLGQEILAKLRQKQNKTTIHSFEALSQEQILGTKQPYNLPKHITIETYHNDNIIKALLDSIKESAKINTTKQYKDLETMLDDIDPENIDKISLAKPKNAIIKHIEEFIESNLFADIMKADAKANIEQLFNKLEQYIKQALEDKNNDDYKNIIKTIFGVILTIATGGGAAIILLGISAVLLSSLMDYQDAKNNKYSYIKNPIIEFLATELAMYIQLANTQLLSCMLIVESTQETDKKKIEFLDLSGFNLYLENTLLSCTQSIAFKGEFMLDSPMIDIPNLLAQKAITLPTTQHNSIKAQMLHIHQNETKQQNIKDVSLLTNMLQAVRYFNHLAYIESPHLNSALLAEICANKNTQYPNNHTTNMAKNYLIITNAPSKYNAKLTETITQHIIGNTIKDDINNRTKQELTLSREGEKKSYNTTRDYSTYRIEINKKDDEPYMVQLSPFVRVDMNKIKASFENNESYKKAQKELQQLHTQYHASFYSNYSPGNMTLYDLMNKKTSQLNHIKKSYGIDYINQFFKTPKEIEDIITKEEQTAKDFLTQLQYFHNSNTNLDNSLLAIFTLFYGLYVFKIHFPSFALKSSIAKKTTSSGYLFTNERDYLKVSCLNETWEFYLTKAYPDYKVQPSQNVQIAKVLQEKLLQHSSPQETELSKDFLDYLREFINTDIANNDAKAFDKTMQQEIGIDLDKELKQELAQIEKYGEEYKKIVQQEHTQEVFYNSFFKILGIICPFMNFAHEDMIDATKHCFAIFINALESLSKNQSSNFALHLYRALLTEIGGVLFLSYPTTIRVHIEINGGVQDTSKKLNNKVDITHKMKAKLTELLKPENEKQKQNFLKGFAQVELRRTQKQIAHFEAKTAFILDHIDKNAKILNLQAIKENLKQTMSSPKDKALIDKICFTYSSGKAQSHFIGTLQAREIFSQIKQFRYNKIAYPLKVNAAATAVDIALDIMLNYYFSTNYEAYQKEFESIMHKRYSFYYDLPYALKRQESLLELDDQNQTIKKDRELTYYPMLVHSKFMSFDLQSMIYGTELCTGGLTHHIGLAYLLKQNKSDVLQEFLLTKLLAYLIIDEKRGAKAKEDYETYYNKQVSDYTFFHHKSVDSTGNITNTTSHISLNNIRKYQVPKESDLYKEFKARERKGAASAIDAYNEALEILAEYKDYFFTSTPKKNDQGKILSYKDDKNKARRLLECLNTIGQNNIRALYVGVKPQRKYPIKRPKFIGRLATTIIIEDGLWLG</sequence>
<organism evidence="3 4">
    <name type="scientific">Helicobacter fennelliae</name>
    <dbReference type="NCBI Taxonomy" id="215"/>
    <lineage>
        <taxon>Bacteria</taxon>
        <taxon>Pseudomonadati</taxon>
        <taxon>Campylobacterota</taxon>
        <taxon>Epsilonproteobacteria</taxon>
        <taxon>Campylobacterales</taxon>
        <taxon>Helicobacteraceae</taxon>
        <taxon>Helicobacter</taxon>
    </lineage>
</organism>
<reference evidence="3 4" key="1">
    <citation type="submission" date="2018-06" db="EMBL/GenBank/DDBJ databases">
        <authorList>
            <consortium name="Pathogen Informatics"/>
            <person name="Doyle S."/>
        </authorList>
    </citation>
    <scope>NUCLEOTIDE SEQUENCE [LARGE SCALE GENOMIC DNA]</scope>
    <source>
        <strain evidence="3 4">NCTC13102</strain>
    </source>
</reference>
<keyword evidence="2" id="KW-0472">Membrane</keyword>
<evidence type="ECO:0000256" key="1">
    <source>
        <dbReference type="SAM" id="Coils"/>
    </source>
</evidence>
<dbReference type="EMBL" id="UAWL01000031">
    <property type="protein sequence ID" value="SQC36459.1"/>
    <property type="molecule type" value="Genomic_DNA"/>
</dbReference>
<keyword evidence="2" id="KW-1133">Transmembrane helix</keyword>
<feature type="coiled-coil region" evidence="1">
    <location>
        <begin position="166"/>
        <end position="193"/>
    </location>
</feature>
<gene>
    <name evidence="3" type="ORF">NCTC13102_02266</name>
</gene>
<accession>A0A2X3GHN0</accession>